<keyword evidence="4" id="KW-1185">Reference proteome</keyword>
<reference evidence="1 4" key="2">
    <citation type="submission" date="2020-07" db="EMBL/GenBank/DDBJ databases">
        <title>The draft genome sequence of Maribacter polysiphoniae KCTC 22021.</title>
        <authorList>
            <person name="Mu L."/>
        </authorList>
    </citation>
    <scope>NUCLEOTIDE SEQUENCE [LARGE SCALE GENOMIC DNA]</scope>
    <source>
        <strain evidence="1 4">KCTC 22021</strain>
    </source>
</reference>
<organism evidence="2 3">
    <name type="scientific">Maribacter polysiphoniae</name>
    <dbReference type="NCBI Taxonomy" id="429344"/>
    <lineage>
        <taxon>Bacteria</taxon>
        <taxon>Pseudomonadati</taxon>
        <taxon>Bacteroidota</taxon>
        <taxon>Flavobacteriia</taxon>
        <taxon>Flavobacteriales</taxon>
        <taxon>Flavobacteriaceae</taxon>
        <taxon>Maribacter</taxon>
    </lineage>
</organism>
<protein>
    <submittedName>
        <fullName evidence="1">DUF1735 domain-containing protein</fullName>
    </submittedName>
</protein>
<dbReference type="AlphaFoldDB" id="A0A316E6R0"/>
<sequence length="303" mass="32171">MMKKIIKRFAFVAVSAVLLVSCDWDEDNFAALSNSPDPNATYYVQFKDASKSLESGVSESGDLVDIETTIIVNILGLPQAQDITVNLTLDPASTIDESMYELSASSITIPAGSAGGLVTLTTNTELMPVGEELDLILNMDAGANSATAGLQLTYNLLRIAFCPLENGAVDLEGTYTATSDLNGYGDAISAVADGETLMISGLGVSFIEGFWGEPVIASEAISAEVAGNGGITIPRQYIYTTTYEGAPYDYEIAGTGKWTNCDAKPTLIIDYDIYYVGDTDGLGKQYYPTYLASETLGGTFTMN</sequence>
<dbReference type="OrthoDB" id="820612at2"/>
<name>A0A316E6R0_9FLAO</name>
<dbReference type="RefSeq" id="WP_109649569.1">
    <property type="nucleotide sequence ID" value="NZ_JACWLN010000001.1"/>
</dbReference>
<dbReference type="Proteomes" id="UP000651837">
    <property type="component" value="Unassembled WGS sequence"/>
</dbReference>
<reference evidence="2 3" key="1">
    <citation type="submission" date="2018-05" db="EMBL/GenBank/DDBJ databases">
        <title>Genomic Encyclopedia of Archaeal and Bacterial Type Strains, Phase II (KMG-II): from individual species to whole genera.</title>
        <authorList>
            <person name="Goeker M."/>
        </authorList>
    </citation>
    <scope>NUCLEOTIDE SEQUENCE [LARGE SCALE GENOMIC DNA]</scope>
    <source>
        <strain evidence="2 3">DSM 23514</strain>
    </source>
</reference>
<dbReference type="EMBL" id="JACWLN010000001">
    <property type="protein sequence ID" value="MBD1259495.1"/>
    <property type="molecule type" value="Genomic_DNA"/>
</dbReference>
<dbReference type="Proteomes" id="UP000245667">
    <property type="component" value="Unassembled WGS sequence"/>
</dbReference>
<evidence type="ECO:0000313" key="1">
    <source>
        <dbReference type="EMBL" id="MBD1259495.1"/>
    </source>
</evidence>
<evidence type="ECO:0000313" key="3">
    <source>
        <dbReference type="Proteomes" id="UP000245667"/>
    </source>
</evidence>
<dbReference type="PROSITE" id="PS51257">
    <property type="entry name" value="PROKAR_LIPOPROTEIN"/>
    <property type="match status" value="1"/>
</dbReference>
<evidence type="ECO:0000313" key="2">
    <source>
        <dbReference type="EMBL" id="PWK25059.1"/>
    </source>
</evidence>
<evidence type="ECO:0000313" key="4">
    <source>
        <dbReference type="Proteomes" id="UP000651837"/>
    </source>
</evidence>
<gene>
    <name evidence="1" type="ORF">HZY62_02760</name>
    <name evidence="2" type="ORF">LX92_01428</name>
</gene>
<accession>A0A316E6R0</accession>
<dbReference type="EMBL" id="QGGQ01000002">
    <property type="protein sequence ID" value="PWK25059.1"/>
    <property type="molecule type" value="Genomic_DNA"/>
</dbReference>
<proteinExistence type="predicted"/>
<comment type="caution">
    <text evidence="2">The sequence shown here is derived from an EMBL/GenBank/DDBJ whole genome shotgun (WGS) entry which is preliminary data.</text>
</comment>